<dbReference type="Pfam" id="PF01636">
    <property type="entry name" value="APH"/>
    <property type="match status" value="1"/>
</dbReference>
<proteinExistence type="predicted"/>
<evidence type="ECO:0000313" key="3">
    <source>
        <dbReference type="Proteomes" id="UP000298649"/>
    </source>
</evidence>
<protein>
    <submittedName>
        <fullName evidence="2">Aminoglycoside phosphotransferase</fullName>
    </submittedName>
</protein>
<dbReference type="AlphaFoldDB" id="A0A4D7Z018"/>
<dbReference type="Proteomes" id="UP000298649">
    <property type="component" value="Chromosome linear"/>
</dbReference>
<dbReference type="PANTHER" id="PTHR43883">
    <property type="entry name" value="SLR0207 PROTEIN"/>
    <property type="match status" value="1"/>
</dbReference>
<dbReference type="RefSeq" id="WP_137005848.1">
    <property type="nucleotide sequence ID" value="NZ_CP039923.1"/>
</dbReference>
<dbReference type="InterPro" id="IPR011009">
    <property type="entry name" value="Kinase-like_dom_sf"/>
</dbReference>
<keyword evidence="2" id="KW-0808">Transferase</keyword>
<dbReference type="SUPFAM" id="SSF52540">
    <property type="entry name" value="P-loop containing nucleoside triphosphate hydrolases"/>
    <property type="match status" value="1"/>
</dbReference>
<gene>
    <name evidence="2" type="ORF">CFBP7129_25385</name>
</gene>
<sequence>MALDTQKDVIAFLSDPASFGETERVKTIETHISIVFLTGAKAYKLKKSVKLPYLDFSSPELRLGACLKEMSLNSPTAPGLYLGVKIISRDTDGQIRFSDHGTLLDAVVEMTRFDQDQLFDHLAAANKLTDALMTSTSRMIVHFHERAIIAHNVDGRRQMEQVLDINEAGLKASSVFPREEIDRLNLAFRQALERHSERLRERADKGNVRRCHGDLHLRNICLFQHEPRLFDCIEFSNEIATTDVLYDLAFLLMDLWHEGHSHHANLVMNRYLDESDNDDGFALLAFFLAVRAAVRAHVIATQAGATTDDGTALAVQARSYFALAQRLLIVEPPELVAIGGFSGSGKTTVAESIAPYLGVAPGARIIESDRIRKALHGVPAETRLPEAAYRRDVSERVYGDMVLRTQVILADGGSVVADAVFDSADHRAAIEAAARPYQVDFHGFWLDADPAVLWRRVRDRRNGPSDANVEILQMQLARKIGDTKWQTIDTSRSLQACCDDIAAILGEKRPTTGNLQPDCQKR</sequence>
<evidence type="ECO:0000259" key="1">
    <source>
        <dbReference type="Pfam" id="PF01636"/>
    </source>
</evidence>
<feature type="domain" description="Aminoglycoside phosphotransferase" evidence="1">
    <location>
        <begin position="158"/>
        <end position="261"/>
    </location>
</feature>
<dbReference type="InterPro" id="IPR027417">
    <property type="entry name" value="P-loop_NTPase"/>
</dbReference>
<accession>A0A4D7Z018</accession>
<dbReference type="Gene3D" id="3.90.1200.10">
    <property type="match status" value="1"/>
</dbReference>
<dbReference type="GO" id="GO:0016740">
    <property type="term" value="F:transferase activity"/>
    <property type="evidence" value="ECO:0007669"/>
    <property type="project" value="UniProtKB-KW"/>
</dbReference>
<name>A0A4D7Z018_AGRTU</name>
<dbReference type="InterPro" id="IPR052732">
    <property type="entry name" value="Cell-binding_unc_protein"/>
</dbReference>
<evidence type="ECO:0000313" key="2">
    <source>
        <dbReference type="EMBL" id="QCL97432.1"/>
    </source>
</evidence>
<dbReference type="Gene3D" id="3.40.50.300">
    <property type="entry name" value="P-loop containing nucleotide triphosphate hydrolases"/>
    <property type="match status" value="1"/>
</dbReference>
<dbReference type="Pfam" id="PF13671">
    <property type="entry name" value="AAA_33"/>
    <property type="match status" value="1"/>
</dbReference>
<dbReference type="EMBL" id="CP039923">
    <property type="protein sequence ID" value="QCL97432.1"/>
    <property type="molecule type" value="Genomic_DNA"/>
</dbReference>
<dbReference type="InterPro" id="IPR002575">
    <property type="entry name" value="Aminoglycoside_PTrfase"/>
</dbReference>
<organism evidence="2 3">
    <name type="scientific">Agrobacterium tumefaciens</name>
    <dbReference type="NCBI Taxonomy" id="358"/>
    <lineage>
        <taxon>Bacteria</taxon>
        <taxon>Pseudomonadati</taxon>
        <taxon>Pseudomonadota</taxon>
        <taxon>Alphaproteobacteria</taxon>
        <taxon>Hyphomicrobiales</taxon>
        <taxon>Rhizobiaceae</taxon>
        <taxon>Rhizobium/Agrobacterium group</taxon>
        <taxon>Agrobacterium</taxon>
        <taxon>Agrobacterium tumefaciens complex</taxon>
    </lineage>
</organism>
<dbReference type="SUPFAM" id="SSF56112">
    <property type="entry name" value="Protein kinase-like (PK-like)"/>
    <property type="match status" value="1"/>
</dbReference>
<reference evidence="2 3" key="1">
    <citation type="submission" date="2019-04" db="EMBL/GenBank/DDBJ databases">
        <title>Complete genome sequence of Agrobacterium tumefaciens CFBP7129.</title>
        <authorList>
            <person name="Haryono M."/>
            <person name="Lin Y.-C."/>
            <person name="Lai E.-M."/>
            <person name="Kuo C.-H."/>
        </authorList>
    </citation>
    <scope>NUCLEOTIDE SEQUENCE [LARGE SCALE GENOMIC DNA]</scope>
    <source>
        <strain evidence="2 3">CFBP7129</strain>
    </source>
</reference>
<dbReference type="PANTHER" id="PTHR43883:SF1">
    <property type="entry name" value="GLUCONOKINASE"/>
    <property type="match status" value="1"/>
</dbReference>